<dbReference type="eggNOG" id="ENOG503380S">
    <property type="taxonomic scope" value="Bacteria"/>
</dbReference>
<evidence type="ECO:0000313" key="1">
    <source>
        <dbReference type="EMBL" id="GAB62333.1"/>
    </source>
</evidence>
<comment type="caution">
    <text evidence="1">The sequence shown here is derived from an EMBL/GenBank/DDBJ whole genome shotgun (WGS) entry which is preliminary data.</text>
</comment>
<name>I3IKT8_9BACT</name>
<gene>
    <name evidence="1" type="ORF">KSU1_C0737</name>
</gene>
<dbReference type="OrthoDB" id="1809067at2"/>
<dbReference type="STRING" id="247490.KSU1_C0737"/>
<keyword evidence="2" id="KW-1185">Reference proteome</keyword>
<accession>I3IKT8</accession>
<dbReference type="Proteomes" id="UP000002985">
    <property type="component" value="Unassembled WGS sequence"/>
</dbReference>
<evidence type="ECO:0000313" key="2">
    <source>
        <dbReference type="Proteomes" id="UP000002985"/>
    </source>
</evidence>
<dbReference type="AlphaFoldDB" id="I3IKT8"/>
<proteinExistence type="predicted"/>
<organism evidence="1 2">
    <name type="scientific">Candidatus Jettenia caeni</name>
    <dbReference type="NCBI Taxonomy" id="247490"/>
    <lineage>
        <taxon>Bacteria</taxon>
        <taxon>Pseudomonadati</taxon>
        <taxon>Planctomycetota</taxon>
        <taxon>Candidatus Brocadiia</taxon>
        <taxon>Candidatus Brocadiales</taxon>
        <taxon>Candidatus Brocadiaceae</taxon>
        <taxon>Candidatus Jettenia</taxon>
    </lineage>
</organism>
<sequence length="87" mass="10487">MIVTREMLVNMLIDYINRRIDTSNLISWAEDMMREADFEDQYFELLRDITARIGLADVREFGLYWDDCCDYLHKLGYRVKIEILEIS</sequence>
<reference evidence="1 2" key="1">
    <citation type="journal article" date="2012" name="FEBS Lett.">
        <title>Anammox organism KSU-1 expresses a NirK-type copper-containing nitrite reductase instead of a NirS-type with cytochrome cd1.</title>
        <authorList>
            <person name="Hira D."/>
            <person name="Toh H."/>
            <person name="Migita C.T."/>
            <person name="Okubo H."/>
            <person name="Nishiyama T."/>
            <person name="Hattori M."/>
            <person name="Furukawa K."/>
            <person name="Fujii T."/>
        </authorList>
    </citation>
    <scope>NUCLEOTIDE SEQUENCE [LARGE SCALE GENOMIC DNA]</scope>
</reference>
<protein>
    <submittedName>
        <fullName evidence="1">Uncharacterized protein</fullName>
    </submittedName>
</protein>
<dbReference type="EMBL" id="BAFH01000003">
    <property type="protein sequence ID" value="GAB62333.1"/>
    <property type="molecule type" value="Genomic_DNA"/>
</dbReference>